<sequence>SIRCDVWMQMVALSHERIVERIEECLPRKDGFEAYPFRIGSYNSVVSPDFTLDYPSDALAVLILSTPKMFDVAYRRWIREESNKAGSFDSLAQEVSSPISEFIDSRLDRVHEELATIPFEVIHDHSMWPNRKPKILMCTCGHVAGAAYYYRQSDPTLSETKEGKKWDPKPAAPDLKFIGLSLHSQFGGHFAFRSVLIFPQILLPSTFQEREPVSVLHTIDEIRDALEKFNYAWRDSRFRDCGNPKERYSSTQMEYFGKPPSERWEVIRHWTEEEVEED</sequence>
<proteinExistence type="inferred from homology"/>
<evidence type="ECO:0000256" key="11">
    <source>
        <dbReference type="ARBA" id="ARBA00031313"/>
    </source>
</evidence>
<feature type="non-terminal residue" evidence="12">
    <location>
        <position position="1"/>
    </location>
</feature>
<dbReference type="GO" id="GO:0009235">
    <property type="term" value="P:cobalamin metabolic process"/>
    <property type="evidence" value="ECO:0007669"/>
    <property type="project" value="TreeGrafter"/>
</dbReference>
<organism evidence="12 13">
    <name type="scientific">Pristionchus mayeri</name>
    <dbReference type="NCBI Taxonomy" id="1317129"/>
    <lineage>
        <taxon>Eukaryota</taxon>
        <taxon>Metazoa</taxon>
        <taxon>Ecdysozoa</taxon>
        <taxon>Nematoda</taxon>
        <taxon>Chromadorea</taxon>
        <taxon>Rhabditida</taxon>
        <taxon>Rhabditina</taxon>
        <taxon>Diplogasteromorpha</taxon>
        <taxon>Diplogasteroidea</taxon>
        <taxon>Neodiplogasteridae</taxon>
        <taxon>Pristionchus</taxon>
    </lineage>
</organism>
<comment type="cofactor">
    <cofactor evidence="1">
        <name>FMN</name>
        <dbReference type="ChEBI" id="CHEBI:58210"/>
    </cofactor>
</comment>
<comment type="cofactor">
    <cofactor evidence="2">
        <name>FAD</name>
        <dbReference type="ChEBI" id="CHEBI:57692"/>
    </cofactor>
</comment>
<dbReference type="Proteomes" id="UP001328107">
    <property type="component" value="Unassembled WGS sequence"/>
</dbReference>
<evidence type="ECO:0000256" key="4">
    <source>
        <dbReference type="ARBA" id="ARBA00007762"/>
    </source>
</evidence>
<keyword evidence="8" id="KW-0274">FAD</keyword>
<keyword evidence="10" id="KW-0560">Oxidoreductase</keyword>
<keyword evidence="7" id="KW-0288">FMN</keyword>
<keyword evidence="5" id="KW-0963">Cytoplasm</keyword>
<evidence type="ECO:0000256" key="9">
    <source>
        <dbReference type="ARBA" id="ARBA00022857"/>
    </source>
</evidence>
<comment type="similarity">
    <text evidence="4">Belongs to the MMACHC family.</text>
</comment>
<evidence type="ECO:0000256" key="3">
    <source>
        <dbReference type="ARBA" id="ARBA00004496"/>
    </source>
</evidence>
<evidence type="ECO:0000313" key="13">
    <source>
        <dbReference type="Proteomes" id="UP001328107"/>
    </source>
</evidence>
<dbReference type="Pfam" id="PF16690">
    <property type="entry name" value="MMACHC"/>
    <property type="match status" value="1"/>
</dbReference>
<evidence type="ECO:0000256" key="10">
    <source>
        <dbReference type="ARBA" id="ARBA00023002"/>
    </source>
</evidence>
<keyword evidence="9" id="KW-0521">NADP</keyword>
<evidence type="ECO:0000256" key="2">
    <source>
        <dbReference type="ARBA" id="ARBA00001974"/>
    </source>
</evidence>
<dbReference type="InterPro" id="IPR032037">
    <property type="entry name" value="MMACHC"/>
</dbReference>
<evidence type="ECO:0000256" key="7">
    <source>
        <dbReference type="ARBA" id="ARBA00022643"/>
    </source>
</evidence>
<keyword evidence="6" id="KW-0285">Flavoprotein</keyword>
<evidence type="ECO:0000256" key="6">
    <source>
        <dbReference type="ARBA" id="ARBA00022630"/>
    </source>
</evidence>
<dbReference type="CDD" id="cd12959">
    <property type="entry name" value="MMACHC-like"/>
    <property type="match status" value="1"/>
</dbReference>
<name>A0AAN5CBS8_9BILA</name>
<accession>A0AAN5CBS8</accession>
<dbReference type="GO" id="GO:0033787">
    <property type="term" value="F:cyanocobalamin reductase (cyanide-eliminating) (NADP+) activity"/>
    <property type="evidence" value="ECO:0007669"/>
    <property type="project" value="TreeGrafter"/>
</dbReference>
<evidence type="ECO:0000313" key="12">
    <source>
        <dbReference type="EMBL" id="GMR36409.1"/>
    </source>
</evidence>
<keyword evidence="13" id="KW-1185">Reference proteome</keyword>
<dbReference type="GO" id="GO:0032451">
    <property type="term" value="F:demethylase activity"/>
    <property type="evidence" value="ECO:0007669"/>
    <property type="project" value="TreeGrafter"/>
</dbReference>
<reference evidence="13" key="1">
    <citation type="submission" date="2022-10" db="EMBL/GenBank/DDBJ databases">
        <title>Genome assembly of Pristionchus species.</title>
        <authorList>
            <person name="Yoshida K."/>
            <person name="Sommer R.J."/>
        </authorList>
    </citation>
    <scope>NUCLEOTIDE SEQUENCE [LARGE SCALE GENOMIC DNA]</scope>
    <source>
        <strain evidence="13">RS5460</strain>
    </source>
</reference>
<gene>
    <name evidence="12" type="ORF">PMAYCL1PPCAC_06604</name>
</gene>
<dbReference type="PANTHER" id="PTHR31457:SF2">
    <property type="entry name" value="CYANOCOBALAMIN REDUCTASE _ ALKYLCOBALAMIN DEALKYLASE"/>
    <property type="match status" value="1"/>
</dbReference>
<dbReference type="GO" id="GO:0071949">
    <property type="term" value="F:FAD binding"/>
    <property type="evidence" value="ECO:0007669"/>
    <property type="project" value="TreeGrafter"/>
</dbReference>
<dbReference type="PANTHER" id="PTHR31457">
    <property type="entry name" value="METHYLMALONIC ACIDURIA AND HOMOCYSTINURIA TYPE C PROTEIN"/>
    <property type="match status" value="1"/>
</dbReference>
<comment type="caution">
    <text evidence="12">The sequence shown here is derived from an EMBL/GenBank/DDBJ whole genome shotgun (WGS) entry which is preliminary data.</text>
</comment>
<dbReference type="GO" id="GO:0005737">
    <property type="term" value="C:cytoplasm"/>
    <property type="evidence" value="ECO:0007669"/>
    <property type="project" value="UniProtKB-SubCell"/>
</dbReference>
<comment type="subcellular location">
    <subcellularLocation>
        <location evidence="3">Cytoplasm</location>
    </subcellularLocation>
</comment>
<evidence type="ECO:0000256" key="5">
    <source>
        <dbReference type="ARBA" id="ARBA00022490"/>
    </source>
</evidence>
<evidence type="ECO:0000256" key="1">
    <source>
        <dbReference type="ARBA" id="ARBA00001917"/>
    </source>
</evidence>
<dbReference type="AlphaFoldDB" id="A0AAN5CBS8"/>
<evidence type="ECO:0000256" key="8">
    <source>
        <dbReference type="ARBA" id="ARBA00022827"/>
    </source>
</evidence>
<protein>
    <recommendedName>
        <fullName evidence="11">Cyanocobalamin reductase (cyanide-eliminating)</fullName>
    </recommendedName>
</protein>
<dbReference type="EMBL" id="BTRK01000002">
    <property type="protein sequence ID" value="GMR36409.1"/>
    <property type="molecule type" value="Genomic_DNA"/>
</dbReference>